<dbReference type="RefSeq" id="WP_006665434.1">
    <property type="nucleotide sequence ID" value="NZ_AOIP01000020.1"/>
</dbReference>
<feature type="transmembrane region" description="Helical" evidence="2">
    <location>
        <begin position="100"/>
        <end position="120"/>
    </location>
</feature>
<proteinExistence type="predicted"/>
<reference evidence="3 4" key="1">
    <citation type="journal article" date="2014" name="PLoS Genet.">
        <title>Phylogenetically driven sequencing of extremely halophilic archaea reveals strategies for static and dynamic osmo-response.</title>
        <authorList>
            <person name="Becker E.A."/>
            <person name="Seitzer P.M."/>
            <person name="Tritt A."/>
            <person name="Larsen D."/>
            <person name="Krusor M."/>
            <person name="Yao A.I."/>
            <person name="Wu D."/>
            <person name="Madern D."/>
            <person name="Eisen J.A."/>
            <person name="Darling A.E."/>
            <person name="Facciotti M.T."/>
        </authorList>
    </citation>
    <scope>NUCLEOTIDE SEQUENCE [LARGE SCALE GENOMIC DNA]</scope>
    <source>
        <strain evidence="3 4">DSM 13077</strain>
    </source>
</reference>
<feature type="transmembrane region" description="Helical" evidence="2">
    <location>
        <begin position="162"/>
        <end position="182"/>
    </location>
</feature>
<feature type="compositionally biased region" description="Acidic residues" evidence="1">
    <location>
        <begin position="681"/>
        <end position="692"/>
    </location>
</feature>
<dbReference type="PATRIC" id="fig|1227491.4.peg.2031"/>
<feature type="region of interest" description="Disordered" evidence="1">
    <location>
        <begin position="193"/>
        <end position="219"/>
    </location>
</feature>
<accession>M0B5P6</accession>
<keyword evidence="2" id="KW-1133">Transmembrane helix</keyword>
<dbReference type="Gene3D" id="1.10.150.20">
    <property type="entry name" value="5' to 3' exonuclease, C-terminal subdomain"/>
    <property type="match status" value="1"/>
</dbReference>
<feature type="compositionally biased region" description="Gly residues" evidence="1">
    <location>
        <begin position="199"/>
        <end position="209"/>
    </location>
</feature>
<dbReference type="SUPFAM" id="SSF47794">
    <property type="entry name" value="Rad51 N-terminal domain-like"/>
    <property type="match status" value="1"/>
</dbReference>
<feature type="transmembrane region" description="Helical" evidence="2">
    <location>
        <begin position="132"/>
        <end position="150"/>
    </location>
</feature>
<feature type="region of interest" description="Disordered" evidence="1">
    <location>
        <begin position="648"/>
        <end position="701"/>
    </location>
</feature>
<feature type="transmembrane region" description="Helical" evidence="2">
    <location>
        <begin position="329"/>
        <end position="349"/>
    </location>
</feature>
<comment type="caution">
    <text evidence="3">The sequence shown here is derived from an EMBL/GenBank/DDBJ whole genome shotgun (WGS) entry which is preliminary data.</text>
</comment>
<name>M0B5P6_9EURY</name>
<keyword evidence="2" id="KW-0812">Transmembrane</keyword>
<protein>
    <submittedName>
        <fullName evidence="3">Uncharacterized protein</fullName>
    </submittedName>
</protein>
<dbReference type="Pfam" id="PF24363">
    <property type="entry name" value="DUF7519"/>
    <property type="match status" value="1"/>
</dbReference>
<dbReference type="InterPro" id="IPR010995">
    <property type="entry name" value="DNA_repair_Rad51/TF_NusA_a-hlx"/>
</dbReference>
<feature type="compositionally biased region" description="Polar residues" evidence="1">
    <location>
        <begin position="668"/>
        <end position="677"/>
    </location>
</feature>
<evidence type="ECO:0000256" key="1">
    <source>
        <dbReference type="SAM" id="MobiDB-lite"/>
    </source>
</evidence>
<feature type="transmembrane region" description="Helical" evidence="2">
    <location>
        <begin position="552"/>
        <end position="571"/>
    </location>
</feature>
<sequence>MATDEEFEPQKRGRTGRRHADGGPTTAPRPDARRSTTARAGGTVGAPIPAGATILATLVGILVLAVSIDAVAAAIVAGLTGGILAATVTATKRRAPGGRAVGSLLAVLTALGTAGALGLALRGDSVSVQPEYRVGVVLAIVLAAFGGAATRTGAVGDGAVRSALPVVWLTSIPVAVVSVAFFDPIRSPSLWPALPGTGTETGTGTGNGNGTTPAQVLGELVSPSPSATTAGALSFVGLLVGLLWLAVLVLPRLPIPELLPRDRRETARRRIEWLTSRAGWTGWAVLGGTLLASSVAVLARTGDNRGIDTAAALVESTLVPLTMATPVRLAVLAGIVALCLAGLGSRLPALSRLRYSAAVRWLPAFAGGVLVVVLVSIGYPVVFDRWIGPELEAMAAANERGALPGASGELAADDLRSLASPPTGIAVAGFLLSGFVGTIFALLVAVWLLGALGPLSDRAAPATLAASSLVAGGVVVALGGGSTLAVGTAVACGLVAWDAGVYGVSLVDELGRDVSARRPALAHTTGTVLVGVLGIGLAVGLDSILDRVAIRAGVTIAVACTVALLASCIVLKRRATAAAAAGRTRTGDISRLPVAAGTVPGIDAGEARALRTAGFETIGDIQTARAAELESVETLSDETVAAITSRLDAAPSGEPAAAEFTGDESLPDETQAQTETISEPSSDESAESDESETEHSTSKTD</sequence>
<gene>
    <name evidence="3" type="ORF">C480_09840</name>
</gene>
<dbReference type="GO" id="GO:0000166">
    <property type="term" value="F:nucleotide binding"/>
    <property type="evidence" value="ECO:0007669"/>
    <property type="project" value="InterPro"/>
</dbReference>
<dbReference type="Proteomes" id="UP000011591">
    <property type="component" value="Unassembled WGS sequence"/>
</dbReference>
<keyword evidence="4" id="KW-1185">Reference proteome</keyword>
<evidence type="ECO:0000313" key="4">
    <source>
        <dbReference type="Proteomes" id="UP000011591"/>
    </source>
</evidence>
<feature type="transmembrane region" description="Helical" evidence="2">
    <location>
        <begin position="232"/>
        <end position="253"/>
    </location>
</feature>
<keyword evidence="2" id="KW-0472">Membrane</keyword>
<dbReference type="AlphaFoldDB" id="M0B5P6"/>
<feature type="transmembrane region" description="Helical" evidence="2">
    <location>
        <begin position="361"/>
        <end position="382"/>
    </location>
</feature>
<feature type="transmembrane region" description="Helical" evidence="2">
    <location>
        <begin position="519"/>
        <end position="540"/>
    </location>
</feature>
<feature type="transmembrane region" description="Helical" evidence="2">
    <location>
        <begin position="274"/>
        <end position="299"/>
    </location>
</feature>
<evidence type="ECO:0000256" key="2">
    <source>
        <dbReference type="SAM" id="Phobius"/>
    </source>
</evidence>
<dbReference type="InterPro" id="IPR055941">
    <property type="entry name" value="DUF7519"/>
</dbReference>
<feature type="transmembrane region" description="Helical" evidence="2">
    <location>
        <begin position="459"/>
        <end position="478"/>
    </location>
</feature>
<feature type="transmembrane region" description="Helical" evidence="2">
    <location>
        <begin position="43"/>
        <end position="64"/>
    </location>
</feature>
<dbReference type="OrthoDB" id="206480at2157"/>
<feature type="region of interest" description="Disordered" evidence="1">
    <location>
        <begin position="1"/>
        <end position="43"/>
    </location>
</feature>
<dbReference type="EMBL" id="AOIP01000020">
    <property type="protein sequence ID" value="ELZ05852.1"/>
    <property type="molecule type" value="Genomic_DNA"/>
</dbReference>
<feature type="transmembrane region" description="Helical" evidence="2">
    <location>
        <begin position="70"/>
        <end position="88"/>
    </location>
</feature>
<organism evidence="3 4">
    <name type="scientific">Natrialba aegyptia DSM 13077</name>
    <dbReference type="NCBI Taxonomy" id="1227491"/>
    <lineage>
        <taxon>Archaea</taxon>
        <taxon>Methanobacteriati</taxon>
        <taxon>Methanobacteriota</taxon>
        <taxon>Stenosarchaea group</taxon>
        <taxon>Halobacteria</taxon>
        <taxon>Halobacteriales</taxon>
        <taxon>Natrialbaceae</taxon>
        <taxon>Natrialba</taxon>
    </lineage>
</organism>
<feature type="transmembrane region" description="Helical" evidence="2">
    <location>
        <begin position="484"/>
        <end position="507"/>
    </location>
</feature>
<evidence type="ECO:0000313" key="3">
    <source>
        <dbReference type="EMBL" id="ELZ05852.1"/>
    </source>
</evidence>
<feature type="transmembrane region" description="Helical" evidence="2">
    <location>
        <begin position="425"/>
        <end position="452"/>
    </location>
</feature>